<keyword evidence="5" id="KW-1185">Reference proteome</keyword>
<sequence length="327" mass="37688">MKSIGFTTSIPVEIIYSAGFKPVDLNNIFITDKNAAKLIEQAENDGFPRNTCSWIKGIYSAVLNSEDIDTVISVVEGDCSNARALSEVLNLKGIKCIPFSYPNSRNYQALKAEMDKLCREFNTSFEQAIYIKKQLDLIRKRLAYIDELTWKHNKVSGFENHIWQVSSSDFEGDYRAFGEKLEKEIAVIEKREPFSERVRLGYIGVPPINSDLYDLVEEMGARIVYNEVQRQFTMADGIDIDDLVEVYRIFTYPYDLYGRIRDIKNQIEIRKIDGIIHYTQAFCFRGIEDIVLRKELDVPILTLEGDRPGTVDPRSRLRIESFIDMLT</sequence>
<dbReference type="KEGG" id="ccl:Clocl_3275"/>
<reference evidence="5" key="1">
    <citation type="submission" date="2011-12" db="EMBL/GenBank/DDBJ databases">
        <title>Complete sequence of Clostridium clariflavum DSM 19732.</title>
        <authorList>
            <consortium name="US DOE Joint Genome Institute"/>
            <person name="Lucas S."/>
            <person name="Han J."/>
            <person name="Lapidus A."/>
            <person name="Cheng J.-F."/>
            <person name="Goodwin L."/>
            <person name="Pitluck S."/>
            <person name="Peters L."/>
            <person name="Teshima H."/>
            <person name="Detter J.C."/>
            <person name="Han C."/>
            <person name="Tapia R."/>
            <person name="Land M."/>
            <person name="Hauser L."/>
            <person name="Kyrpides N."/>
            <person name="Ivanova N."/>
            <person name="Pagani I."/>
            <person name="Kitzmiller T."/>
            <person name="Lynd L."/>
            <person name="Izquierdo J."/>
            <person name="Woyke T."/>
        </authorList>
    </citation>
    <scope>NUCLEOTIDE SEQUENCE [LARGE SCALE GENOMIC DNA]</scope>
    <source>
        <strain evidence="5">DSM 19732 / NBRC 101661 / EBR45</strain>
    </source>
</reference>
<evidence type="ECO:0000313" key="4">
    <source>
        <dbReference type="EMBL" id="AEV69785.1"/>
    </source>
</evidence>
<proteinExistence type="inferred from homology"/>
<name>G8LWS4_ACECE</name>
<reference evidence="4 5" key="2">
    <citation type="journal article" date="2012" name="Stand. Genomic Sci.">
        <title>Complete Genome Sequence of Clostridium clariflavum DSM 19732.</title>
        <authorList>
            <person name="Izquierdo J.A."/>
            <person name="Goodwin L."/>
            <person name="Davenport K.W."/>
            <person name="Teshima H."/>
            <person name="Bruce D."/>
            <person name="Detter C."/>
            <person name="Tapia R."/>
            <person name="Han S."/>
            <person name="Land M."/>
            <person name="Hauser L."/>
            <person name="Jeffries C.D."/>
            <person name="Han J."/>
            <person name="Pitluck S."/>
            <person name="Nolan M."/>
            <person name="Chen A."/>
            <person name="Huntemann M."/>
            <person name="Mavromatis K."/>
            <person name="Mikhailova N."/>
            <person name="Liolios K."/>
            <person name="Woyke T."/>
            <person name="Lynd L.R."/>
        </authorList>
    </citation>
    <scope>NUCLEOTIDE SEQUENCE [LARGE SCALE GENOMIC DNA]</scope>
    <source>
        <strain evidence="5">DSM 19732 / NBRC 101661 / EBR45</strain>
    </source>
</reference>
<dbReference type="GO" id="GO:0051536">
    <property type="term" value="F:iron-sulfur cluster binding"/>
    <property type="evidence" value="ECO:0007669"/>
    <property type="project" value="UniProtKB-KW"/>
</dbReference>
<gene>
    <name evidence="4" type="ordered locus">Clocl_3275</name>
</gene>
<dbReference type="PANTHER" id="PTHR30548">
    <property type="entry name" value="2-HYDROXYGLUTARYL-COA DEHYDRATASE, D-COMPONENT-RELATED"/>
    <property type="match status" value="1"/>
</dbReference>
<dbReference type="Proteomes" id="UP000005435">
    <property type="component" value="Chromosome"/>
</dbReference>
<dbReference type="GO" id="GO:0016836">
    <property type="term" value="F:hydro-lyase activity"/>
    <property type="evidence" value="ECO:0007669"/>
    <property type="project" value="UniProtKB-ARBA"/>
</dbReference>
<comment type="cofactor">
    <cofactor evidence="1">
        <name>[4Fe-4S] cluster</name>
        <dbReference type="ChEBI" id="CHEBI:49883"/>
    </cofactor>
</comment>
<dbReference type="Gene3D" id="3.40.50.11890">
    <property type="match status" value="1"/>
</dbReference>
<dbReference type="Pfam" id="PF06050">
    <property type="entry name" value="HGD-D"/>
    <property type="match status" value="1"/>
</dbReference>
<dbReference type="InterPro" id="IPR010327">
    <property type="entry name" value="FldB/FldC_alpha/beta"/>
</dbReference>
<dbReference type="AlphaFoldDB" id="G8LWS4"/>
<dbReference type="OrthoDB" id="9810278at2"/>
<dbReference type="eggNOG" id="COG1775">
    <property type="taxonomic scope" value="Bacteria"/>
</dbReference>
<keyword evidence="3" id="KW-0408">Iron</keyword>
<accession>G8LWS4</accession>
<dbReference type="HOGENOM" id="CLU_833421_0_0_9"/>
<dbReference type="STRING" id="720554.Clocl_3275"/>
<dbReference type="EMBL" id="CP003065">
    <property type="protein sequence ID" value="AEV69785.1"/>
    <property type="molecule type" value="Genomic_DNA"/>
</dbReference>
<keyword evidence="3" id="KW-0411">Iron-sulfur</keyword>
<dbReference type="PANTHER" id="PTHR30548:SF3">
    <property type="entry name" value="2-HYDROXYACYL-COA DEHYDRATASE"/>
    <property type="match status" value="1"/>
</dbReference>
<evidence type="ECO:0000256" key="1">
    <source>
        <dbReference type="ARBA" id="ARBA00001966"/>
    </source>
</evidence>
<evidence type="ECO:0000313" key="5">
    <source>
        <dbReference type="Proteomes" id="UP000005435"/>
    </source>
</evidence>
<evidence type="ECO:0000256" key="3">
    <source>
        <dbReference type="ARBA" id="ARBA00023014"/>
    </source>
</evidence>
<comment type="similarity">
    <text evidence="2">Belongs to the FldB/FldC dehydratase alpha/beta subunit family.</text>
</comment>
<dbReference type="Gene3D" id="3.40.50.11900">
    <property type="match status" value="1"/>
</dbReference>
<protein>
    <submittedName>
        <fullName evidence="4">Benzoyl-CoA reductase/2-hydroxyglutaryl-CoA dehydratase subunit, BcrC/BadD/HgdB</fullName>
    </submittedName>
</protein>
<dbReference type="RefSeq" id="WP_014256318.1">
    <property type="nucleotide sequence ID" value="NC_016627.1"/>
</dbReference>
<evidence type="ECO:0000256" key="2">
    <source>
        <dbReference type="ARBA" id="ARBA00005806"/>
    </source>
</evidence>
<keyword evidence="3" id="KW-0479">Metal-binding</keyword>
<organism evidence="4 5">
    <name type="scientific">Acetivibrio clariflavus (strain DSM 19732 / NBRC 101661 / EBR45)</name>
    <name type="common">Clostridium clariflavum</name>
    <dbReference type="NCBI Taxonomy" id="720554"/>
    <lineage>
        <taxon>Bacteria</taxon>
        <taxon>Bacillati</taxon>
        <taxon>Bacillota</taxon>
        <taxon>Clostridia</taxon>
        <taxon>Eubacteriales</taxon>
        <taxon>Oscillospiraceae</taxon>
        <taxon>Acetivibrio</taxon>
    </lineage>
</organism>